<name>A0A0A9D869_ARUDO</name>
<evidence type="ECO:0000313" key="2">
    <source>
        <dbReference type="EMBL" id="JAD83986.1"/>
    </source>
</evidence>
<dbReference type="AlphaFoldDB" id="A0A0A9D869"/>
<sequence>MPRGPTERRRGRTLLLDPEPAAELRRVDDARDAGPASHEQPRHLRVPPARLRSGDGGGLRLLPVRRRRRRRRLELLLAEERAAPQELVRQVPGQQLVASPSPSALASRPLRRLGAEPGSGAIRLAARVGPRERGRARERHRRLLRRGQGGVVVLPLLPLPEEGPATWRLHRHTDRQLDGPDAPPAGPRK</sequence>
<reference evidence="2" key="1">
    <citation type="submission" date="2014-09" db="EMBL/GenBank/DDBJ databases">
        <authorList>
            <person name="Magalhaes I.L.F."/>
            <person name="Oliveira U."/>
            <person name="Santos F.R."/>
            <person name="Vidigal T.H.D.A."/>
            <person name="Brescovit A.D."/>
            <person name="Santos A.J."/>
        </authorList>
    </citation>
    <scope>NUCLEOTIDE SEQUENCE</scope>
    <source>
        <tissue evidence="2">Shoot tissue taken approximately 20 cm above the soil surface</tissue>
    </source>
</reference>
<dbReference type="EMBL" id="GBRH01213909">
    <property type="protein sequence ID" value="JAD83986.1"/>
    <property type="molecule type" value="Transcribed_RNA"/>
</dbReference>
<organism evidence="2">
    <name type="scientific">Arundo donax</name>
    <name type="common">Giant reed</name>
    <name type="synonym">Donax arundinaceus</name>
    <dbReference type="NCBI Taxonomy" id="35708"/>
    <lineage>
        <taxon>Eukaryota</taxon>
        <taxon>Viridiplantae</taxon>
        <taxon>Streptophyta</taxon>
        <taxon>Embryophyta</taxon>
        <taxon>Tracheophyta</taxon>
        <taxon>Spermatophyta</taxon>
        <taxon>Magnoliopsida</taxon>
        <taxon>Liliopsida</taxon>
        <taxon>Poales</taxon>
        <taxon>Poaceae</taxon>
        <taxon>PACMAD clade</taxon>
        <taxon>Arundinoideae</taxon>
        <taxon>Arundineae</taxon>
        <taxon>Arundo</taxon>
    </lineage>
</organism>
<accession>A0A0A9D869</accession>
<proteinExistence type="predicted"/>
<evidence type="ECO:0000256" key="1">
    <source>
        <dbReference type="SAM" id="MobiDB-lite"/>
    </source>
</evidence>
<feature type="region of interest" description="Disordered" evidence="1">
    <location>
        <begin position="1"/>
        <end position="58"/>
    </location>
</feature>
<protein>
    <submittedName>
        <fullName evidence="2">Uncharacterized protein</fullName>
    </submittedName>
</protein>
<feature type="compositionally biased region" description="Basic and acidic residues" evidence="1">
    <location>
        <begin position="22"/>
        <end position="32"/>
    </location>
</feature>
<reference evidence="2" key="2">
    <citation type="journal article" date="2015" name="Data Brief">
        <title>Shoot transcriptome of the giant reed, Arundo donax.</title>
        <authorList>
            <person name="Barrero R.A."/>
            <person name="Guerrero F.D."/>
            <person name="Moolhuijzen P."/>
            <person name="Goolsby J.A."/>
            <person name="Tidwell J."/>
            <person name="Bellgard S.E."/>
            <person name="Bellgard M.I."/>
        </authorList>
    </citation>
    <scope>NUCLEOTIDE SEQUENCE</scope>
    <source>
        <tissue evidence="2">Shoot tissue taken approximately 20 cm above the soil surface</tissue>
    </source>
</reference>
<feature type="region of interest" description="Disordered" evidence="1">
    <location>
        <begin position="162"/>
        <end position="189"/>
    </location>
</feature>